<keyword evidence="10" id="KW-0812">Transmembrane</keyword>
<dbReference type="PANTHER" id="PTHR46206:SF2">
    <property type="entry name" value="CYTOCHROME P450 MONOOXYGENASE AUSG-RELATED"/>
    <property type="match status" value="1"/>
</dbReference>
<dbReference type="RefSeq" id="XP_038740390.1">
    <property type="nucleotide sequence ID" value="XM_038894315.1"/>
</dbReference>
<evidence type="ECO:0000256" key="2">
    <source>
        <dbReference type="ARBA" id="ARBA00010617"/>
    </source>
</evidence>
<evidence type="ECO:0000256" key="1">
    <source>
        <dbReference type="ARBA" id="ARBA00001971"/>
    </source>
</evidence>
<evidence type="ECO:0000256" key="10">
    <source>
        <dbReference type="SAM" id="Phobius"/>
    </source>
</evidence>
<comment type="caution">
    <text evidence="11">The sequence shown here is derived from an EMBL/GenBank/DDBJ whole genome shotgun (WGS) entry which is preliminary data.</text>
</comment>
<dbReference type="PANTHER" id="PTHR46206">
    <property type="entry name" value="CYTOCHROME P450"/>
    <property type="match status" value="1"/>
</dbReference>
<evidence type="ECO:0000256" key="6">
    <source>
        <dbReference type="ARBA" id="ARBA00023004"/>
    </source>
</evidence>
<keyword evidence="4 8" id="KW-0479">Metal-binding</keyword>
<dbReference type="PROSITE" id="PS00086">
    <property type="entry name" value="CYTOCHROME_P450"/>
    <property type="match status" value="1"/>
</dbReference>
<dbReference type="AlphaFoldDB" id="A0A9P6LD60"/>
<keyword evidence="3 8" id="KW-0349">Heme</keyword>
<dbReference type="SUPFAM" id="SSF48264">
    <property type="entry name" value="Cytochrome P450"/>
    <property type="match status" value="1"/>
</dbReference>
<keyword evidence="5 9" id="KW-0560">Oxidoreductase</keyword>
<comment type="similarity">
    <text evidence="2 9">Belongs to the cytochrome P450 family.</text>
</comment>
<evidence type="ECO:0000256" key="9">
    <source>
        <dbReference type="RuleBase" id="RU000461"/>
    </source>
</evidence>
<reference evidence="11" key="2">
    <citation type="submission" date="2020-11" db="EMBL/GenBank/DDBJ databases">
        <title>Whole genome sequencing of Colletotrichum sp.</title>
        <authorList>
            <person name="Li H."/>
        </authorList>
    </citation>
    <scope>NUCLEOTIDE SEQUENCE</scope>
    <source>
        <strain evidence="11">CkLH20</strain>
    </source>
</reference>
<organism evidence="11 12">
    <name type="scientific">Colletotrichum karsti</name>
    <dbReference type="NCBI Taxonomy" id="1095194"/>
    <lineage>
        <taxon>Eukaryota</taxon>
        <taxon>Fungi</taxon>
        <taxon>Dikarya</taxon>
        <taxon>Ascomycota</taxon>
        <taxon>Pezizomycotina</taxon>
        <taxon>Sordariomycetes</taxon>
        <taxon>Hypocreomycetidae</taxon>
        <taxon>Glomerellales</taxon>
        <taxon>Glomerellaceae</taxon>
        <taxon>Colletotrichum</taxon>
        <taxon>Colletotrichum boninense species complex</taxon>
    </lineage>
</organism>
<keyword evidence="6 8" id="KW-0408">Iron</keyword>
<dbReference type="Gene3D" id="1.10.630.10">
    <property type="entry name" value="Cytochrome P450"/>
    <property type="match status" value="1"/>
</dbReference>
<feature type="binding site" description="axial binding residue" evidence="8">
    <location>
        <position position="473"/>
    </location>
    <ligand>
        <name>heme</name>
        <dbReference type="ChEBI" id="CHEBI:30413"/>
    </ligand>
    <ligandPart>
        <name>Fe</name>
        <dbReference type="ChEBI" id="CHEBI:18248"/>
    </ligandPart>
</feature>
<dbReference type="InterPro" id="IPR002403">
    <property type="entry name" value="Cyt_P450_E_grp-IV"/>
</dbReference>
<sequence length="530" mass="60497">MQYFSTDTDVGLSDRDLAELQMASSQTFIWPEIMVMAGTTLLYMFGATALYTLLRYFIRDDTPYPGFPLIGKLSGDWFGTKTRARWDEDAIEILKEGDRVTEGRPFQILSSFGPCIVLPKEYCNEIRNDSRLSFRGFIERQALVQYPGLDVIHTGVEGDIIQDTIRKNLNQALGGMTASLSQECALVVAESLPQSKDWKQTKFIMASTNIAARLSALVFLGERLCHRQDWIDTSIRFTVVMMRSQAALRAWPVFMRRIVCYFLPELIYLRQLIRQARDIIEPELAYRRASRAEVVKPQDSLSWLDDVRQGRPFDVVSGQLFLTVAAIHTTSTVLTATMYDLISNPAYIGLLREEIVRVYNEDGGWKKTSLYKLKLMDSCMKESQRLNILGPNMMNRYAEADVTLSDGTFIPKGSHITIPTFHMRDPDVFGSNADEFDGYRFLRMRDEPGQENKWQFVSTSPEFLSFGHGKHACPGRFFASNEIKIALIHLLLKYDWDIVGLKPGSAVKSRFVPNPETLIQYRSRTPEIEI</sequence>
<keyword evidence="10" id="KW-1133">Transmembrane helix</keyword>
<evidence type="ECO:0000313" key="11">
    <source>
        <dbReference type="EMBL" id="KAF9870929.1"/>
    </source>
</evidence>
<evidence type="ECO:0000256" key="4">
    <source>
        <dbReference type="ARBA" id="ARBA00022723"/>
    </source>
</evidence>
<protein>
    <submittedName>
        <fullName evidence="11">Cytochrome p450</fullName>
    </submittedName>
</protein>
<gene>
    <name evidence="11" type="ORF">CkaCkLH20_11601</name>
</gene>
<dbReference type="GO" id="GO:0004497">
    <property type="term" value="F:monooxygenase activity"/>
    <property type="evidence" value="ECO:0007669"/>
    <property type="project" value="UniProtKB-KW"/>
</dbReference>
<proteinExistence type="inferred from homology"/>
<keyword evidence="7 9" id="KW-0503">Monooxygenase</keyword>
<dbReference type="GO" id="GO:0016705">
    <property type="term" value="F:oxidoreductase activity, acting on paired donors, with incorporation or reduction of molecular oxygen"/>
    <property type="evidence" value="ECO:0007669"/>
    <property type="project" value="InterPro"/>
</dbReference>
<dbReference type="GeneID" id="62167389"/>
<feature type="transmembrane region" description="Helical" evidence="10">
    <location>
        <begin position="33"/>
        <end position="54"/>
    </location>
</feature>
<name>A0A9P6LD60_9PEZI</name>
<keyword evidence="12" id="KW-1185">Reference proteome</keyword>
<dbReference type="CDD" id="cd11041">
    <property type="entry name" value="CYP503A1-like"/>
    <property type="match status" value="1"/>
</dbReference>
<dbReference type="InterPro" id="IPR036396">
    <property type="entry name" value="Cyt_P450_sf"/>
</dbReference>
<dbReference type="GO" id="GO:0005506">
    <property type="term" value="F:iron ion binding"/>
    <property type="evidence" value="ECO:0007669"/>
    <property type="project" value="InterPro"/>
</dbReference>
<accession>A0A9P6LD60</accession>
<comment type="cofactor">
    <cofactor evidence="1 8">
        <name>heme</name>
        <dbReference type="ChEBI" id="CHEBI:30413"/>
    </cofactor>
</comment>
<evidence type="ECO:0000256" key="3">
    <source>
        <dbReference type="ARBA" id="ARBA00022617"/>
    </source>
</evidence>
<dbReference type="Proteomes" id="UP000781932">
    <property type="component" value="Unassembled WGS sequence"/>
</dbReference>
<evidence type="ECO:0000256" key="5">
    <source>
        <dbReference type="ARBA" id="ARBA00023002"/>
    </source>
</evidence>
<evidence type="ECO:0000313" key="12">
    <source>
        <dbReference type="Proteomes" id="UP000781932"/>
    </source>
</evidence>
<dbReference type="Pfam" id="PF00067">
    <property type="entry name" value="p450"/>
    <property type="match status" value="1"/>
</dbReference>
<dbReference type="OrthoDB" id="4834362at2759"/>
<dbReference type="InterPro" id="IPR017972">
    <property type="entry name" value="Cyt_P450_CS"/>
</dbReference>
<evidence type="ECO:0000256" key="7">
    <source>
        <dbReference type="ARBA" id="ARBA00023033"/>
    </source>
</evidence>
<reference evidence="11" key="1">
    <citation type="submission" date="2020-03" db="EMBL/GenBank/DDBJ databases">
        <authorList>
            <person name="He L."/>
        </authorList>
    </citation>
    <scope>NUCLEOTIDE SEQUENCE</scope>
    <source>
        <strain evidence="11">CkLH20</strain>
    </source>
</reference>
<evidence type="ECO:0000256" key="8">
    <source>
        <dbReference type="PIRSR" id="PIRSR602403-1"/>
    </source>
</evidence>
<dbReference type="InterPro" id="IPR001128">
    <property type="entry name" value="Cyt_P450"/>
</dbReference>
<keyword evidence="10" id="KW-0472">Membrane</keyword>
<dbReference type="PRINTS" id="PR00465">
    <property type="entry name" value="EP450IV"/>
</dbReference>
<dbReference type="EMBL" id="JAATWM020000049">
    <property type="protein sequence ID" value="KAF9870929.1"/>
    <property type="molecule type" value="Genomic_DNA"/>
</dbReference>
<dbReference type="GO" id="GO:0020037">
    <property type="term" value="F:heme binding"/>
    <property type="evidence" value="ECO:0007669"/>
    <property type="project" value="InterPro"/>
</dbReference>